<comment type="caution">
    <text evidence="4">The sequence shown here is derived from an EMBL/GenBank/DDBJ whole genome shotgun (WGS) entry which is preliminary data.</text>
</comment>
<dbReference type="GO" id="GO:0000226">
    <property type="term" value="P:microtubule cytoskeleton organization"/>
    <property type="evidence" value="ECO:0007669"/>
    <property type="project" value="TreeGrafter"/>
</dbReference>
<keyword evidence="5" id="KW-1185">Reference proteome</keyword>
<keyword evidence="2" id="KW-0175">Coiled coil</keyword>
<feature type="compositionally biased region" description="Basic and acidic residues" evidence="3">
    <location>
        <begin position="130"/>
        <end position="145"/>
    </location>
</feature>
<gene>
    <name evidence="4" type="ORF">PFISCL1PPCAC_23441</name>
</gene>
<feature type="region of interest" description="Disordered" evidence="3">
    <location>
        <begin position="92"/>
        <end position="428"/>
    </location>
</feature>
<evidence type="ECO:0000256" key="2">
    <source>
        <dbReference type="ARBA" id="ARBA00023054"/>
    </source>
</evidence>
<dbReference type="EMBL" id="BTSY01000006">
    <property type="protein sequence ID" value="GMT32144.1"/>
    <property type="molecule type" value="Genomic_DNA"/>
</dbReference>
<organism evidence="4 5">
    <name type="scientific">Pristionchus fissidentatus</name>
    <dbReference type="NCBI Taxonomy" id="1538716"/>
    <lineage>
        <taxon>Eukaryota</taxon>
        <taxon>Metazoa</taxon>
        <taxon>Ecdysozoa</taxon>
        <taxon>Nematoda</taxon>
        <taxon>Chromadorea</taxon>
        <taxon>Rhabditida</taxon>
        <taxon>Rhabditina</taxon>
        <taxon>Diplogasteromorpha</taxon>
        <taxon>Diplogasteroidea</taxon>
        <taxon>Neodiplogasteridae</taxon>
        <taxon>Pristionchus</taxon>
    </lineage>
</organism>
<protein>
    <submittedName>
        <fullName evidence="4">Uncharacterized protein</fullName>
    </submittedName>
</protein>
<feature type="compositionally biased region" description="Basic and acidic residues" evidence="3">
    <location>
        <begin position="159"/>
        <end position="174"/>
    </location>
</feature>
<dbReference type="GO" id="GO:0015630">
    <property type="term" value="C:microtubule cytoskeleton"/>
    <property type="evidence" value="ECO:0007669"/>
    <property type="project" value="TreeGrafter"/>
</dbReference>
<dbReference type="Proteomes" id="UP001432322">
    <property type="component" value="Unassembled WGS sequence"/>
</dbReference>
<evidence type="ECO:0000256" key="1">
    <source>
        <dbReference type="ARBA" id="ARBA00007525"/>
    </source>
</evidence>
<feature type="compositionally biased region" description="Acidic residues" evidence="3">
    <location>
        <begin position="366"/>
        <end position="379"/>
    </location>
</feature>
<comment type="similarity">
    <text evidence="1">Belongs to the MAP7 family.</text>
</comment>
<evidence type="ECO:0000313" key="4">
    <source>
        <dbReference type="EMBL" id="GMT32144.1"/>
    </source>
</evidence>
<name>A0AAV5WN39_9BILA</name>
<reference evidence="4" key="1">
    <citation type="submission" date="2023-10" db="EMBL/GenBank/DDBJ databases">
        <title>Genome assembly of Pristionchus species.</title>
        <authorList>
            <person name="Yoshida K."/>
            <person name="Sommer R.J."/>
        </authorList>
    </citation>
    <scope>NUCLEOTIDE SEQUENCE</scope>
    <source>
        <strain evidence="4">RS5133</strain>
    </source>
</reference>
<accession>A0AAV5WN39</accession>
<feature type="compositionally biased region" description="Basic and acidic residues" evidence="3">
    <location>
        <begin position="100"/>
        <end position="117"/>
    </location>
</feature>
<proteinExistence type="inferred from homology"/>
<dbReference type="PANTHER" id="PTHR15073">
    <property type="entry name" value="MICROTUBULE-ASSOCIATED PROTEIN"/>
    <property type="match status" value="1"/>
</dbReference>
<dbReference type="InterPro" id="IPR051483">
    <property type="entry name" value="MAP7_domain-containing"/>
</dbReference>
<evidence type="ECO:0000256" key="3">
    <source>
        <dbReference type="SAM" id="MobiDB-lite"/>
    </source>
</evidence>
<dbReference type="PANTHER" id="PTHR15073:SF1">
    <property type="entry name" value="RETICULOCYTE-BINDING PROTEIN HOMOLOG 2A"/>
    <property type="match status" value="1"/>
</dbReference>
<dbReference type="AlphaFoldDB" id="A0AAV5WN39"/>
<evidence type="ECO:0000313" key="5">
    <source>
        <dbReference type="Proteomes" id="UP001432322"/>
    </source>
</evidence>
<feature type="non-terminal residue" evidence="4">
    <location>
        <position position="1"/>
    </location>
</feature>
<feature type="compositionally biased region" description="Polar residues" evidence="3">
    <location>
        <begin position="413"/>
        <end position="428"/>
    </location>
</feature>
<sequence>VRPRKSAAAVVPEKWYGFSFPESKTYYAFGASKLPANFRKMSIGQTLPMKWDKEICDACCVVIDTKEAVEALIEELIEGVTTLEALNLPKIDKTSSTPKSKNEKKTPKKVEKKKNEVKTPTTSRSRGRAVRLDNGEQEGVTKEAEEATAPSSSRRGGKRSGDKSEAETHEDVSPKKRGRPMKKDKSPPVSTAVKEYDEATKRLENAEKAVEVHRKKKEDADRSVVEAEDELKKARCNLEEKRKLKIEEEERIAEEERVKEEERKKREEEEERVKEEQRLQKEEEKRKKEEEKRQKEEQKKEEKRLKEEEKKQKEEQKREEKRLKEEEKRTREEEERQREEEANSDEPERERALSDESGVHVVMPDIDSDMNGDADDEIQYIETRPPPQIGHDEAGPSTSSTSNMDASSLLVIQGSTSSLSSGDIETIE</sequence>
<feature type="compositionally biased region" description="Basic and acidic residues" evidence="3">
    <location>
        <begin position="194"/>
        <end position="358"/>
    </location>
</feature>